<feature type="binding site" evidence="8">
    <location>
        <position position="135"/>
    </location>
    <ligand>
        <name>(2R)-3-phosphoglycerate</name>
        <dbReference type="ChEBI" id="CHEBI:58272"/>
    </ligand>
</feature>
<dbReference type="GO" id="GO:0005829">
    <property type="term" value="C:cytosol"/>
    <property type="evidence" value="ECO:0007669"/>
    <property type="project" value="TreeGrafter"/>
</dbReference>
<dbReference type="GO" id="GO:0006096">
    <property type="term" value="P:glycolytic process"/>
    <property type="evidence" value="ECO:0007669"/>
    <property type="project" value="UniProtKB-UniRule"/>
</dbReference>
<organism evidence="11 12">
    <name type="scientific">Candidatus Jorgensenbacteria bacterium CG11_big_fil_rev_8_21_14_0_20_38_23</name>
    <dbReference type="NCBI Taxonomy" id="1974594"/>
    <lineage>
        <taxon>Bacteria</taxon>
        <taxon>Candidatus Joergenseniibacteriota</taxon>
    </lineage>
</organism>
<comment type="catalytic activity">
    <reaction evidence="1 7 10">
        <text>(2R)-3-phosphoglycerate + ATP = (2R)-3-phospho-glyceroyl phosphate + ADP</text>
        <dbReference type="Rhea" id="RHEA:14801"/>
        <dbReference type="ChEBI" id="CHEBI:30616"/>
        <dbReference type="ChEBI" id="CHEBI:57604"/>
        <dbReference type="ChEBI" id="CHEBI:58272"/>
        <dbReference type="ChEBI" id="CHEBI:456216"/>
        <dbReference type="EC" id="2.7.2.3"/>
    </reaction>
</comment>
<evidence type="ECO:0000256" key="2">
    <source>
        <dbReference type="ARBA" id="ARBA00013061"/>
    </source>
</evidence>
<evidence type="ECO:0000256" key="1">
    <source>
        <dbReference type="ARBA" id="ARBA00000642"/>
    </source>
</evidence>
<dbReference type="PANTHER" id="PTHR11406">
    <property type="entry name" value="PHOSPHOGLYCERATE KINASE"/>
    <property type="match status" value="1"/>
</dbReference>
<evidence type="ECO:0000256" key="7">
    <source>
        <dbReference type="HAMAP-Rule" id="MF_00145"/>
    </source>
</evidence>
<dbReference type="InterPro" id="IPR015824">
    <property type="entry name" value="Phosphoglycerate_kinase_N"/>
</dbReference>
<comment type="caution">
    <text evidence="7">Lacks conserved residue(s) required for the propagation of feature annotation.</text>
</comment>
<proteinExistence type="inferred from homology"/>
<feature type="binding site" evidence="7 9">
    <location>
        <position position="218"/>
    </location>
    <ligand>
        <name>ATP</name>
        <dbReference type="ChEBI" id="CHEBI:30616"/>
    </ligand>
</feature>
<evidence type="ECO:0000256" key="5">
    <source>
        <dbReference type="ARBA" id="ARBA00022777"/>
    </source>
</evidence>
<dbReference type="GO" id="GO:0004618">
    <property type="term" value="F:phosphoglycerate kinase activity"/>
    <property type="evidence" value="ECO:0007669"/>
    <property type="project" value="UniProtKB-UniRule"/>
</dbReference>
<dbReference type="GO" id="GO:0005524">
    <property type="term" value="F:ATP binding"/>
    <property type="evidence" value="ECO:0007669"/>
    <property type="project" value="UniProtKB-KW"/>
</dbReference>
<feature type="binding site" evidence="7">
    <location>
        <begin position="356"/>
        <end position="359"/>
    </location>
    <ligand>
        <name>ATP</name>
        <dbReference type="ChEBI" id="CHEBI:30616"/>
    </ligand>
</feature>
<dbReference type="PANTHER" id="PTHR11406:SF23">
    <property type="entry name" value="PHOSPHOGLYCERATE KINASE 1, CHLOROPLASTIC-RELATED"/>
    <property type="match status" value="1"/>
</dbReference>
<dbReference type="SUPFAM" id="SSF53748">
    <property type="entry name" value="Phosphoglycerate kinase"/>
    <property type="match status" value="1"/>
</dbReference>
<dbReference type="InterPro" id="IPR036043">
    <property type="entry name" value="Phosphoglycerate_kinase_sf"/>
</dbReference>
<dbReference type="EC" id="2.7.2.3" evidence="2 7"/>
<gene>
    <name evidence="7 11" type="primary">pgk</name>
    <name evidence="11" type="ORF">COV54_01805</name>
</gene>
<dbReference type="GO" id="GO:0043531">
    <property type="term" value="F:ADP binding"/>
    <property type="evidence" value="ECO:0007669"/>
    <property type="project" value="TreeGrafter"/>
</dbReference>
<feature type="binding site" evidence="7">
    <location>
        <position position="36"/>
    </location>
    <ligand>
        <name>substrate</name>
    </ligand>
</feature>
<feature type="binding site" evidence="7 9">
    <location>
        <position position="325"/>
    </location>
    <ligand>
        <name>ATP</name>
        <dbReference type="ChEBI" id="CHEBI:30616"/>
    </ligand>
</feature>
<dbReference type="EMBL" id="PCWR01000040">
    <property type="protein sequence ID" value="PIR07179.1"/>
    <property type="molecule type" value="Genomic_DNA"/>
</dbReference>
<keyword evidence="3 7" id="KW-0808">Transferase</keyword>
<evidence type="ECO:0000256" key="6">
    <source>
        <dbReference type="ARBA" id="ARBA00022840"/>
    </source>
</evidence>
<dbReference type="InterPro" id="IPR001576">
    <property type="entry name" value="Phosphoglycerate_kinase"/>
</dbReference>
<dbReference type="PIRSF" id="PIRSF000724">
    <property type="entry name" value="Pgk"/>
    <property type="match status" value="1"/>
</dbReference>
<evidence type="ECO:0000256" key="8">
    <source>
        <dbReference type="PIRSR" id="PIRSR000724-1"/>
    </source>
</evidence>
<name>A0A2H0NE58_9BACT</name>
<reference evidence="11 12" key="1">
    <citation type="submission" date="2017-09" db="EMBL/GenBank/DDBJ databases">
        <title>Depth-based differentiation of microbial function through sediment-hosted aquifers and enrichment of novel symbionts in the deep terrestrial subsurface.</title>
        <authorList>
            <person name="Probst A.J."/>
            <person name="Ladd B."/>
            <person name="Jarett J.K."/>
            <person name="Geller-Mcgrath D.E."/>
            <person name="Sieber C.M."/>
            <person name="Emerson J.B."/>
            <person name="Anantharaman K."/>
            <person name="Thomas B.C."/>
            <person name="Malmstrom R."/>
            <person name="Stieglmeier M."/>
            <person name="Klingl A."/>
            <person name="Woyke T."/>
            <person name="Ryan C.M."/>
            <person name="Banfield J.F."/>
        </authorList>
    </citation>
    <scope>NUCLEOTIDE SEQUENCE [LARGE SCALE GENOMIC DNA]</scope>
    <source>
        <strain evidence="11">CG11_big_fil_rev_8_21_14_0_20_38_23</strain>
    </source>
</reference>
<feature type="binding site" evidence="8">
    <location>
        <position position="168"/>
    </location>
    <ligand>
        <name>(2R)-3-phosphoglycerate</name>
        <dbReference type="ChEBI" id="CHEBI:58272"/>
    </ligand>
</feature>
<feature type="binding site" evidence="8">
    <location>
        <position position="36"/>
    </location>
    <ligand>
        <name>(2R)-3-phosphoglycerate</name>
        <dbReference type="ChEBI" id="CHEBI:58272"/>
    </ligand>
</feature>
<evidence type="ECO:0000313" key="11">
    <source>
        <dbReference type="EMBL" id="PIR07179.1"/>
    </source>
</evidence>
<evidence type="ECO:0000256" key="9">
    <source>
        <dbReference type="PIRSR" id="PIRSR000724-2"/>
    </source>
</evidence>
<comment type="similarity">
    <text evidence="7 10">Belongs to the phosphoglycerate kinase family.</text>
</comment>
<keyword evidence="7" id="KW-0324">Glycolysis</keyword>
<feature type="binding site" evidence="7 8">
    <location>
        <begin position="23"/>
        <end position="25"/>
    </location>
    <ligand>
        <name>substrate</name>
    </ligand>
</feature>
<keyword evidence="5 7" id="KW-0418">Kinase</keyword>
<keyword evidence="6 7" id="KW-0067">ATP-binding</keyword>
<protein>
    <recommendedName>
        <fullName evidence="2 7">Phosphoglycerate kinase</fullName>
        <ecNumber evidence="2 7">2.7.2.3</ecNumber>
    </recommendedName>
</protein>
<keyword evidence="4 7" id="KW-0547">Nucleotide-binding</keyword>
<comment type="pathway">
    <text evidence="7">Carbohydrate degradation; glycolysis; pyruvate from D-glyceraldehyde 3-phosphate: step 2/5.</text>
</comment>
<evidence type="ECO:0000256" key="3">
    <source>
        <dbReference type="ARBA" id="ARBA00022679"/>
    </source>
</evidence>
<feature type="binding site" evidence="7">
    <location>
        <position position="135"/>
    </location>
    <ligand>
        <name>substrate</name>
    </ligand>
</feature>
<dbReference type="Gene3D" id="3.40.50.1260">
    <property type="entry name" value="Phosphoglycerate kinase, N-terminal domain"/>
    <property type="match status" value="2"/>
</dbReference>
<dbReference type="PRINTS" id="PR00477">
    <property type="entry name" value="PHGLYCKINASE"/>
</dbReference>
<dbReference type="HAMAP" id="MF_00145">
    <property type="entry name" value="Phosphoglyc_kinase"/>
    <property type="match status" value="1"/>
</dbReference>
<sequence length="409" mass="46051">MPRYLSNINLRKLSGKTCLLRVDLNIEPGEEKNAYRVDVVLPTIKLLLKNKIKVVILSHRGRPVLKSTQLLKGLKSDWDFNKINRRLSLKSFVPLLTRKLGISLCFIPYEHSWLLDPKKFISQRKERLFLFENLRFYRGEETNDWRLAKFLANWGDFYINDAFAVSHRNNASLTAITKYLPSYAGLLMEKEIRNLDKVMKNYKRPFTIILGGAKISDKIGVIKYFWNKADYFLIGGGPANTFFAAQGLPVGDSLINRSMLESPTSKILSSFNVRKSDFPKLILPVDVKIGDNKILDIGERTIEEYNKIIKKSKTIIWNGPMGMFEKKGFAKGTKKITQAICQLADKNKKAQIVIGGGETTAAFQAARGVIPRQVCVGPRLFISTGGGAMLEYLSGKKLPGITSLAGVRG</sequence>
<dbReference type="Pfam" id="PF00162">
    <property type="entry name" value="PGK"/>
    <property type="match status" value="1"/>
</dbReference>
<evidence type="ECO:0000256" key="10">
    <source>
        <dbReference type="RuleBase" id="RU000532"/>
    </source>
</evidence>
<comment type="caution">
    <text evidence="11">The sequence shown here is derived from an EMBL/GenBank/DDBJ whole genome shotgun (WGS) entry which is preliminary data.</text>
</comment>
<dbReference type="UniPathway" id="UPA00109">
    <property type="reaction ID" value="UER00185"/>
</dbReference>
<dbReference type="GO" id="GO:0006094">
    <property type="term" value="P:gluconeogenesis"/>
    <property type="evidence" value="ECO:0007669"/>
    <property type="project" value="TreeGrafter"/>
</dbReference>
<feature type="binding site" evidence="7">
    <location>
        <position position="168"/>
    </location>
    <ligand>
        <name>substrate</name>
    </ligand>
</feature>
<dbReference type="Proteomes" id="UP000228867">
    <property type="component" value="Unassembled WGS sequence"/>
</dbReference>
<comment type="subcellular location">
    <subcellularLocation>
        <location evidence="7">Cytoplasm</location>
    </subcellularLocation>
</comment>
<keyword evidence="7" id="KW-0963">Cytoplasm</keyword>
<evidence type="ECO:0000256" key="4">
    <source>
        <dbReference type="ARBA" id="ARBA00022741"/>
    </source>
</evidence>
<comment type="subunit">
    <text evidence="7">Monomer.</text>
</comment>
<feature type="binding site" evidence="7 8">
    <location>
        <begin position="59"/>
        <end position="62"/>
    </location>
    <ligand>
        <name>substrate</name>
    </ligand>
</feature>
<evidence type="ECO:0000313" key="12">
    <source>
        <dbReference type="Proteomes" id="UP000228867"/>
    </source>
</evidence>
<dbReference type="AlphaFoldDB" id="A0A2H0NE58"/>
<accession>A0A2H0NE58</accession>